<dbReference type="KEGG" id="slr:L21SP2_3204"/>
<dbReference type="HOGENOM" id="CLU_586268_0_0_12"/>
<evidence type="ECO:0000256" key="1">
    <source>
        <dbReference type="SAM" id="MobiDB-lite"/>
    </source>
</evidence>
<dbReference type="SUPFAM" id="SSF53756">
    <property type="entry name" value="UDP-Glycosyltransferase/glycogen phosphorylase"/>
    <property type="match status" value="1"/>
</dbReference>
<organism evidence="2 3">
    <name type="scientific">Salinispira pacifica</name>
    <dbReference type="NCBI Taxonomy" id="1307761"/>
    <lineage>
        <taxon>Bacteria</taxon>
        <taxon>Pseudomonadati</taxon>
        <taxon>Spirochaetota</taxon>
        <taxon>Spirochaetia</taxon>
        <taxon>Spirochaetales</taxon>
        <taxon>Spirochaetaceae</taxon>
        <taxon>Salinispira</taxon>
    </lineage>
</organism>
<protein>
    <submittedName>
        <fullName evidence="2">Uncharacterized protein</fullName>
    </submittedName>
</protein>
<dbReference type="EMBL" id="CP006939">
    <property type="protein sequence ID" value="AHC16544.1"/>
    <property type="molecule type" value="Genomic_DNA"/>
</dbReference>
<dbReference type="OrthoDB" id="9764674at2"/>
<reference evidence="2 3" key="1">
    <citation type="journal article" date="2015" name="Stand. Genomic Sci.">
        <title>Complete genome sequence and description of Salinispira pacifica gen. nov., sp. nov., a novel spirochaete isolated form a hypersaline microbial mat.</title>
        <authorList>
            <person name="Ben Hania W."/>
            <person name="Joseph M."/>
            <person name="Schumann P."/>
            <person name="Bunk B."/>
            <person name="Fiebig A."/>
            <person name="Sproer C."/>
            <person name="Klenk H.P."/>
            <person name="Fardeau M.L."/>
            <person name="Spring S."/>
        </authorList>
    </citation>
    <scope>NUCLEOTIDE SEQUENCE [LARGE SCALE GENOMIC DNA]</scope>
    <source>
        <strain evidence="2 3">L21-RPul-D2</strain>
    </source>
</reference>
<dbReference type="Proteomes" id="UP000018680">
    <property type="component" value="Chromosome"/>
</dbReference>
<dbReference type="Gene3D" id="3.40.50.2000">
    <property type="entry name" value="Glycogen Phosphorylase B"/>
    <property type="match status" value="2"/>
</dbReference>
<feature type="compositionally biased region" description="Pro residues" evidence="1">
    <location>
        <begin position="226"/>
        <end position="239"/>
    </location>
</feature>
<dbReference type="PATRIC" id="fig|1307761.3.peg.3192"/>
<feature type="region of interest" description="Disordered" evidence="1">
    <location>
        <begin position="221"/>
        <end position="250"/>
    </location>
</feature>
<evidence type="ECO:0000313" key="2">
    <source>
        <dbReference type="EMBL" id="AHC16544.1"/>
    </source>
</evidence>
<keyword evidence="3" id="KW-1185">Reference proteome</keyword>
<dbReference type="eggNOG" id="COG3233">
    <property type="taxonomic scope" value="Bacteria"/>
</dbReference>
<accession>V5WN01</accession>
<name>V5WN01_9SPIO</name>
<sequence length="562" mass="62689">MKVAFIHFHLKPGGVTRVIQQQISICEQMGWDYCVLAGENPLDIPNVLTLSELHYDLHRSGLGEGNPAAVLAGRIHSAISHFFRCHESGNGKEAGEPDTTSRPGNPDPAVGRETSDNAENSENAEDSGNTEYTHSCADVIHVHNPTLAKNSDLLPALNILKQQGHPLFFQIHDFAEDGRPTVYSSATYPADVHYGCINSRDAEYLEKAGLQTERLHLLPNLVSPLPGAPEPGAPLPPAPGRQNARGSGRDRTRRFALYPVRGIRRKNLGEILLLSLLYDDLDFGITLEPNNPADMPSYRFWESLAHELDAPVYFNTAKHQQFEQALAKADFFITTSVQEGFGFTFLEPWTLGKPVAGRKIPYVHKDFTESGMIMDHFYDEIPVPVSMVDFELFRQEWLAETSRRLSRFRIALRNQELDKGAARTQEITGTLGNRFHELYASASHVDFARLDRENQASVIRTLAASPEQREQLLSQVPLLQGCPFTGCLEQMNPIISRNHGMVYQTYGEDQYAQRLEGIYQVVMQDANAAVPAAPEPKSTVLDKEQLLFSFLDPSQVFLVASL</sequence>
<proteinExistence type="predicted"/>
<dbReference type="STRING" id="1307761.L21SP2_3204"/>
<evidence type="ECO:0000313" key="3">
    <source>
        <dbReference type="Proteomes" id="UP000018680"/>
    </source>
</evidence>
<feature type="compositionally biased region" description="Polar residues" evidence="1">
    <location>
        <begin position="117"/>
        <end position="131"/>
    </location>
</feature>
<feature type="region of interest" description="Disordered" evidence="1">
    <location>
        <begin position="87"/>
        <end position="131"/>
    </location>
</feature>
<dbReference type="RefSeq" id="WP_024269440.1">
    <property type="nucleotide sequence ID" value="NC_023035.1"/>
</dbReference>
<dbReference type="AlphaFoldDB" id="V5WN01"/>
<gene>
    <name evidence="2" type="ORF">L21SP2_3204</name>
</gene>